<evidence type="ECO:0008006" key="14">
    <source>
        <dbReference type="Google" id="ProtNLM"/>
    </source>
</evidence>
<evidence type="ECO:0000259" key="10">
    <source>
        <dbReference type="PROSITE" id="PS51253"/>
    </source>
</evidence>
<feature type="domain" description="Tyrosine specific protein phosphatases" evidence="9">
    <location>
        <begin position="797"/>
        <end position="841"/>
    </location>
</feature>
<keyword evidence="4" id="KW-0443">Lipid metabolism</keyword>
<dbReference type="SMART" id="SM00404">
    <property type="entry name" value="PTPc_motif"/>
    <property type="match status" value="1"/>
</dbReference>
<feature type="active site" description="Phosphocysteine intermediate" evidence="7">
    <location>
        <position position="828"/>
    </location>
</feature>
<evidence type="ECO:0000256" key="8">
    <source>
        <dbReference type="PIRSR" id="PIRSR630564-2"/>
    </source>
</evidence>
<feature type="binding site" evidence="8">
    <location>
        <begin position="828"/>
        <end position="834"/>
    </location>
    <ligand>
        <name>substrate</name>
    </ligand>
</feature>
<dbReference type="GO" id="GO:0003677">
    <property type="term" value="F:DNA binding"/>
    <property type="evidence" value="ECO:0007669"/>
    <property type="project" value="UniProtKB-KW"/>
</dbReference>
<dbReference type="GO" id="GO:0004438">
    <property type="term" value="F:phosphatidylinositol-3-phosphate phosphatase activity"/>
    <property type="evidence" value="ECO:0007669"/>
    <property type="project" value="TreeGrafter"/>
</dbReference>
<feature type="domain" description="Myotubularin phosphatase" evidence="11">
    <location>
        <begin position="612"/>
        <end position="975"/>
    </location>
</feature>
<dbReference type="GO" id="GO:0016020">
    <property type="term" value="C:membrane"/>
    <property type="evidence" value="ECO:0007669"/>
    <property type="project" value="TreeGrafter"/>
</dbReference>
<dbReference type="InterPro" id="IPR009057">
    <property type="entry name" value="Homeodomain-like_sf"/>
</dbReference>
<dbReference type="SMART" id="SM00674">
    <property type="entry name" value="CENPB"/>
    <property type="match status" value="1"/>
</dbReference>
<comment type="similarity">
    <text evidence="3">Belongs to the protein-tyrosine phosphatase family. Non-receptor class myotubularin subfamily.</text>
</comment>
<feature type="domain" description="HTH CENPB-type" evidence="10">
    <location>
        <begin position="100"/>
        <end position="173"/>
    </location>
</feature>
<dbReference type="PANTHER" id="PTHR10807:SF75">
    <property type="entry name" value="PHOSPHATIDYLINOSITOL-3-PHOSPHATE PHOSPHATASE"/>
    <property type="match status" value="1"/>
</dbReference>
<dbReference type="GO" id="GO:0005634">
    <property type="term" value="C:nucleus"/>
    <property type="evidence" value="ECO:0007669"/>
    <property type="project" value="UniProtKB-SubCell"/>
</dbReference>
<dbReference type="InterPro" id="IPR003595">
    <property type="entry name" value="Tyr_Pase_cat"/>
</dbReference>
<evidence type="ECO:0000256" key="1">
    <source>
        <dbReference type="ARBA" id="ARBA00004123"/>
    </source>
</evidence>
<evidence type="ECO:0000256" key="2">
    <source>
        <dbReference type="ARBA" id="ARBA00004184"/>
    </source>
</evidence>
<keyword evidence="6" id="KW-0539">Nucleus</keyword>
<dbReference type="InterPro" id="IPR007889">
    <property type="entry name" value="HTH_Psq"/>
</dbReference>
<dbReference type="InterPro" id="IPR004875">
    <property type="entry name" value="DDE_SF_endonuclease_dom"/>
</dbReference>
<dbReference type="GO" id="GO:0005737">
    <property type="term" value="C:cytoplasm"/>
    <property type="evidence" value="ECO:0007669"/>
    <property type="project" value="TreeGrafter"/>
</dbReference>
<name>A0A815MRE4_9BILA</name>
<dbReference type="Pfam" id="PF03184">
    <property type="entry name" value="DDE_1"/>
    <property type="match status" value="1"/>
</dbReference>
<sequence>MDIPFTLLAGEAYIKPERLVDDIIHLTTYRLFISTRTMTSRHHLTLKKKIQLINDSSGGNGLSQRTLAERYNISLGSVSNILKRKEEYLHDYETNQNQNVKRKFKSFDSVKLDQQVYEWFVHQRSKNIPISGTILQEKAREIAKLLGDNFGEFKASNGWLEKFRRRHNISHRVISGESSSVDITSVNDWIQRLPNITEYYEAKNIFNCDETGLFYKLLPDKSLTLDRESCKGGKKSKDRISILFCCNSTGEEKLKPLVIGKSLKPRCFKNINVDKLPVHWYANKSAWMNTKIFDEWLLDLNLSMKQQNRKIILFMDNAPCHPTDIELSHVKLQFFPPNTTSKLQPLDQGIIRSFKTYYRKQVVKYVISRCATAQSPDDIKITPLDAIYWVDASWQAVSELTIRNTFRSAGFENEPHGHMTTTTLDSSTTAPTETTTITVDEYDEQLKILDNLLQHITIGGQAMKADDFVEIDNDIPAFNEWFDSCENILVCDVNEQDDDDSNAVSTEIPPKITEAMEMTQKLRLLATTQYPQLHKLINCPIRSIDSIDKIDIKDEIYLYIHCKHIRSFRLKFFTENQRRYWLRKLNGMIAVPKCLSDLFTIKFELDIRKDEHLYHDHLNDELIRLQLDTHPWRLTDINQNYELCSSYPKYCVVPSTITTQVQHYDDQAAKFRLYKQFPTIVWRHSNGAIIVRAGQPEVGWPFRRSKEDEKMIQAIINACNGTLTTNFIHGETSSSGLLILHAASRDAAIENCVKYYTDCDVKFMNLPDIHAINSNVRMLRAINVTQSEDSLLRLASTQWLYNLSALMNVAFRVVVNVDKDNRSVLVHCSNGQGRTSQIITLAEIMLDSHYRTISGFQILVEREWIQFEHKFGDHCGHNVDANGSNDCDLVFLQWLDCIYQLLMQNQPAFQFNEIFLRELAAHVFTGLYGTFLCNTDLERTTANSIRKTSTTQLINPSFDERKQNVTINLDMRLIV</sequence>
<comment type="subcellular location">
    <subcellularLocation>
        <location evidence="2">Endomembrane system</location>
        <topology evidence="2">Peripheral membrane protein</topology>
    </subcellularLocation>
    <subcellularLocation>
        <location evidence="1">Nucleus</location>
    </subcellularLocation>
</comment>
<evidence type="ECO:0000256" key="7">
    <source>
        <dbReference type="PIRSR" id="PIRSR630564-1"/>
    </source>
</evidence>
<dbReference type="PROSITE" id="PS00383">
    <property type="entry name" value="TYR_PHOSPHATASE_1"/>
    <property type="match status" value="1"/>
</dbReference>
<dbReference type="Pfam" id="PF06602">
    <property type="entry name" value="Myotub-related"/>
    <property type="match status" value="1"/>
</dbReference>
<dbReference type="Gene3D" id="3.90.190.10">
    <property type="entry name" value="Protein tyrosine phosphatase superfamily"/>
    <property type="match status" value="1"/>
</dbReference>
<evidence type="ECO:0000259" key="9">
    <source>
        <dbReference type="PROSITE" id="PS50056"/>
    </source>
</evidence>
<dbReference type="SUPFAM" id="SSF52799">
    <property type="entry name" value="(Phosphotyrosine protein) phosphatases II"/>
    <property type="match status" value="1"/>
</dbReference>
<protein>
    <recommendedName>
        <fullName evidence="14">Phosphatidylinositol-3-phosphatase</fullName>
    </recommendedName>
</protein>
<dbReference type="GO" id="GO:0046856">
    <property type="term" value="P:phosphatidylinositol dephosphorylation"/>
    <property type="evidence" value="ECO:0007669"/>
    <property type="project" value="TreeGrafter"/>
</dbReference>
<gene>
    <name evidence="12" type="ORF">SEV965_LOCUS32607</name>
</gene>
<evidence type="ECO:0000256" key="3">
    <source>
        <dbReference type="ARBA" id="ARBA00007471"/>
    </source>
</evidence>
<dbReference type="AlphaFoldDB" id="A0A815MRE4"/>
<dbReference type="GO" id="GO:0052629">
    <property type="term" value="F:phosphatidylinositol-3,5-bisphosphate 3-phosphatase activity"/>
    <property type="evidence" value="ECO:0007669"/>
    <property type="project" value="TreeGrafter"/>
</dbReference>
<dbReference type="GO" id="GO:0019903">
    <property type="term" value="F:protein phosphatase binding"/>
    <property type="evidence" value="ECO:0007669"/>
    <property type="project" value="TreeGrafter"/>
</dbReference>
<dbReference type="PROSITE" id="PS50056">
    <property type="entry name" value="TYR_PHOSPHATASE_2"/>
    <property type="match status" value="1"/>
</dbReference>
<dbReference type="InterPro" id="IPR029021">
    <property type="entry name" value="Prot-tyrosine_phosphatase-like"/>
</dbReference>
<dbReference type="InterPro" id="IPR006600">
    <property type="entry name" value="HTH_CenpB_DNA-bd_dom"/>
</dbReference>
<dbReference type="InterPro" id="IPR010569">
    <property type="entry name" value="Myotubularin-like_Pase_dom"/>
</dbReference>
<dbReference type="InterPro" id="IPR030564">
    <property type="entry name" value="Myotubularin"/>
</dbReference>
<dbReference type="PROSITE" id="PS51253">
    <property type="entry name" value="HTH_CENPB"/>
    <property type="match status" value="1"/>
</dbReference>
<keyword evidence="5" id="KW-0238">DNA-binding</keyword>
<evidence type="ECO:0000313" key="13">
    <source>
        <dbReference type="Proteomes" id="UP000663889"/>
    </source>
</evidence>
<evidence type="ECO:0000256" key="5">
    <source>
        <dbReference type="ARBA" id="ARBA00023125"/>
    </source>
</evidence>
<evidence type="ECO:0000313" key="12">
    <source>
        <dbReference type="EMBL" id="CAF1428165.1"/>
    </source>
</evidence>
<comment type="caution">
    <text evidence="12">The sequence shown here is derived from an EMBL/GenBank/DDBJ whole genome shotgun (WGS) entry which is preliminary data.</text>
</comment>
<dbReference type="PANTHER" id="PTHR10807">
    <property type="entry name" value="MYOTUBULARIN-RELATED"/>
    <property type="match status" value="1"/>
</dbReference>
<dbReference type="Gene3D" id="1.10.10.60">
    <property type="entry name" value="Homeodomain-like"/>
    <property type="match status" value="2"/>
</dbReference>
<dbReference type="GO" id="GO:0012505">
    <property type="term" value="C:endomembrane system"/>
    <property type="evidence" value="ECO:0007669"/>
    <property type="project" value="UniProtKB-SubCell"/>
</dbReference>
<evidence type="ECO:0000256" key="6">
    <source>
        <dbReference type="ARBA" id="ARBA00023242"/>
    </source>
</evidence>
<reference evidence="12" key="1">
    <citation type="submission" date="2021-02" db="EMBL/GenBank/DDBJ databases">
        <authorList>
            <person name="Nowell W R."/>
        </authorList>
    </citation>
    <scope>NUCLEOTIDE SEQUENCE</scope>
</reference>
<organism evidence="12 13">
    <name type="scientific">Rotaria sordida</name>
    <dbReference type="NCBI Taxonomy" id="392033"/>
    <lineage>
        <taxon>Eukaryota</taxon>
        <taxon>Metazoa</taxon>
        <taxon>Spiralia</taxon>
        <taxon>Gnathifera</taxon>
        <taxon>Rotifera</taxon>
        <taxon>Eurotatoria</taxon>
        <taxon>Bdelloidea</taxon>
        <taxon>Philodinida</taxon>
        <taxon>Philodinidae</taxon>
        <taxon>Rotaria</taxon>
    </lineage>
</organism>
<dbReference type="GO" id="GO:0010506">
    <property type="term" value="P:regulation of autophagy"/>
    <property type="evidence" value="ECO:0007669"/>
    <property type="project" value="TreeGrafter"/>
</dbReference>
<dbReference type="PROSITE" id="PS51339">
    <property type="entry name" value="PPASE_MYOTUBULARIN"/>
    <property type="match status" value="1"/>
</dbReference>
<dbReference type="Pfam" id="PF03221">
    <property type="entry name" value="HTH_Tnp_Tc5"/>
    <property type="match status" value="1"/>
</dbReference>
<dbReference type="EMBL" id="CAJNOU010004132">
    <property type="protein sequence ID" value="CAF1428165.1"/>
    <property type="molecule type" value="Genomic_DNA"/>
</dbReference>
<dbReference type="SUPFAM" id="SSF46689">
    <property type="entry name" value="Homeodomain-like"/>
    <property type="match status" value="2"/>
</dbReference>
<accession>A0A815MRE4</accession>
<dbReference type="Pfam" id="PF04218">
    <property type="entry name" value="CENP-B_N"/>
    <property type="match status" value="1"/>
</dbReference>
<dbReference type="InterPro" id="IPR000387">
    <property type="entry name" value="Tyr_Pase_dom"/>
</dbReference>
<evidence type="ECO:0000256" key="4">
    <source>
        <dbReference type="ARBA" id="ARBA00023098"/>
    </source>
</evidence>
<evidence type="ECO:0000259" key="11">
    <source>
        <dbReference type="PROSITE" id="PS51339"/>
    </source>
</evidence>
<proteinExistence type="inferred from homology"/>
<dbReference type="Proteomes" id="UP000663889">
    <property type="component" value="Unassembled WGS sequence"/>
</dbReference>
<dbReference type="InterPro" id="IPR016130">
    <property type="entry name" value="Tyr_Pase_AS"/>
</dbReference>